<comment type="subcellular location">
    <subcellularLocation>
        <location evidence="1 7">Cell outer membrane</location>
        <topology evidence="1 7">Multi-pass membrane protein</topology>
    </subcellularLocation>
</comment>
<dbReference type="InterPro" id="IPR037066">
    <property type="entry name" value="Plug_dom_sf"/>
</dbReference>
<dbReference type="EMBL" id="SAXA01000016">
    <property type="protein sequence ID" value="RXQ89009.1"/>
    <property type="molecule type" value="Genomic_DNA"/>
</dbReference>
<protein>
    <submittedName>
        <fullName evidence="10">DUF4974 domain-containing protein</fullName>
    </submittedName>
</protein>
<dbReference type="Pfam" id="PF07715">
    <property type="entry name" value="Plug"/>
    <property type="match status" value="1"/>
</dbReference>
<dbReference type="PROSITE" id="PS52016">
    <property type="entry name" value="TONB_DEPENDENT_REC_3"/>
    <property type="match status" value="1"/>
</dbReference>
<reference evidence="10 11" key="1">
    <citation type="submission" date="2019-01" db="EMBL/GenBank/DDBJ databases">
        <title>Ancylomarina salipaludis sp. nov., isolated from a salt marsh.</title>
        <authorList>
            <person name="Yoon J.-H."/>
        </authorList>
    </citation>
    <scope>NUCLEOTIDE SEQUENCE [LARGE SCALE GENOMIC DNA]</scope>
    <source>
        <strain evidence="10 11">SHSM-M15</strain>
    </source>
</reference>
<evidence type="ECO:0000256" key="1">
    <source>
        <dbReference type="ARBA" id="ARBA00004571"/>
    </source>
</evidence>
<dbReference type="InterPro" id="IPR012910">
    <property type="entry name" value="Plug_dom"/>
</dbReference>
<dbReference type="InterPro" id="IPR036942">
    <property type="entry name" value="Beta-barrel_TonB_sf"/>
</dbReference>
<evidence type="ECO:0000256" key="7">
    <source>
        <dbReference type="PROSITE-ProRule" id="PRU01360"/>
    </source>
</evidence>
<evidence type="ECO:0000256" key="2">
    <source>
        <dbReference type="ARBA" id="ARBA00022448"/>
    </source>
</evidence>
<comment type="similarity">
    <text evidence="7">Belongs to the TonB-dependent receptor family.</text>
</comment>
<evidence type="ECO:0000256" key="6">
    <source>
        <dbReference type="ARBA" id="ARBA00023237"/>
    </source>
</evidence>
<dbReference type="InterPro" id="IPR032508">
    <property type="entry name" value="FecR_C"/>
</dbReference>
<dbReference type="AlphaFoldDB" id="A0A4Q1JJL2"/>
<comment type="caution">
    <text evidence="10">The sequence shown here is derived from an EMBL/GenBank/DDBJ whole genome shotgun (WGS) entry which is preliminary data.</text>
</comment>
<evidence type="ECO:0000256" key="3">
    <source>
        <dbReference type="ARBA" id="ARBA00022452"/>
    </source>
</evidence>
<evidence type="ECO:0000259" key="8">
    <source>
        <dbReference type="Pfam" id="PF07715"/>
    </source>
</evidence>
<organism evidence="10 11">
    <name type="scientific">Ancylomarina salipaludis</name>
    <dbReference type="NCBI Taxonomy" id="2501299"/>
    <lineage>
        <taxon>Bacteria</taxon>
        <taxon>Pseudomonadati</taxon>
        <taxon>Bacteroidota</taxon>
        <taxon>Bacteroidia</taxon>
        <taxon>Marinilabiliales</taxon>
        <taxon>Marinifilaceae</taxon>
        <taxon>Ancylomarina</taxon>
    </lineage>
</organism>
<dbReference type="Pfam" id="PF16344">
    <property type="entry name" value="FecR_C"/>
    <property type="match status" value="1"/>
</dbReference>
<dbReference type="InterPro" id="IPR039426">
    <property type="entry name" value="TonB-dep_rcpt-like"/>
</dbReference>
<proteinExistence type="inferred from homology"/>
<dbReference type="RefSeq" id="WP_129255386.1">
    <property type="nucleotide sequence ID" value="NZ_SAXA01000016.1"/>
</dbReference>
<keyword evidence="3 7" id="KW-1134">Transmembrane beta strand</keyword>
<dbReference type="Pfam" id="PF13715">
    <property type="entry name" value="CarbopepD_reg_2"/>
    <property type="match status" value="1"/>
</dbReference>
<dbReference type="Gene3D" id="3.55.50.30">
    <property type="match status" value="1"/>
</dbReference>
<dbReference type="InterPro" id="IPR008969">
    <property type="entry name" value="CarboxyPept-like_regulatory"/>
</dbReference>
<dbReference type="Gene3D" id="2.170.130.10">
    <property type="entry name" value="TonB-dependent receptor, plug domain"/>
    <property type="match status" value="1"/>
</dbReference>
<accession>A0A4Q1JJL2</accession>
<feature type="domain" description="Protein FecR C-terminal" evidence="9">
    <location>
        <begin position="26"/>
        <end position="94"/>
    </location>
</feature>
<gene>
    <name evidence="10" type="ORF">EO244_14370</name>
</gene>
<evidence type="ECO:0000313" key="10">
    <source>
        <dbReference type="EMBL" id="RXQ89009.1"/>
    </source>
</evidence>
<dbReference type="OrthoDB" id="9803050at2"/>
<evidence type="ECO:0000313" key="11">
    <source>
        <dbReference type="Proteomes" id="UP000289703"/>
    </source>
</evidence>
<name>A0A4Q1JJL2_9BACT</name>
<evidence type="ECO:0000259" key="9">
    <source>
        <dbReference type="Pfam" id="PF16344"/>
    </source>
</evidence>
<keyword evidence="6 7" id="KW-0998">Cell outer membrane</keyword>
<dbReference type="SUPFAM" id="SSF49464">
    <property type="entry name" value="Carboxypeptidase regulatory domain-like"/>
    <property type="match status" value="1"/>
</dbReference>
<dbReference type="Proteomes" id="UP000289703">
    <property type="component" value="Unassembled WGS sequence"/>
</dbReference>
<keyword evidence="11" id="KW-1185">Reference proteome</keyword>
<sequence length="851" mass="97765">MMRYLLIFFFLLLTLPLLSQEKTGTFQFEKTNLKEVLKEIESQFEVRFSYRDDIVSRYKISFKASDASLDAIIAQLQGSTQLIFEKISSRYIIVKENESSVTVRGRLVDKLTQTPLSGGTIINRTQKRGCTSDKEGYFELKNNASSDTIFIQYVGFTALRFAANIIYNNLPIKAELVESLEQLNEVLIDQISDGTGNKYDGSIILSADDLKSFTASPDSDIFESLQLLPGLVSPTESTADLHIRGGTPDQNLILWNGITIYQNSHFFGMVSALNSQQISNVKLFRSGASARYGNRISGVIDMCSDRRLHENIGGSLGANFNFVDGTLKLPIVKDKVSVSLSLRRSYNDLIKTPTFNNYSDRVFQNTIISENKDFNPEFSKTNTDFYFEDLSLNTSINFSDDNKLFVNYLYSLNDLDYTFSLDEDYNSIDQLKIKNQGLSLISECRWSRNVRHSIKGEYSYYDLDYRYKGENTSGQFDNNRKDNTIQELGLDADVQIRLSPWSKVRTGLQLSSQIVDYRFEQKTESPDDNYIDENDGDENSYAFFSEFQFNKKTDLFINLGLRFNYLTSAKNFFFEPRLYAKVKLAQPLYLKFAASIKNQNLSQILEFETSDFGLENQVWGLANNLNIPVLKSKQISSGIDWEKKGVNMGLETYFKQDEGLTSVSKAFVNRDVFYAEGQSQTWGLDAVFRKRGQNFNYLLSYSLIKTDYKFSDLNQGKTFRGNFDIRHALAVAFTYHWQAFEFSLNWRWRTGKPYTPAQGIDAENGQINYAEINSGSLPNYHRLDFSSAYTFKLSKSKKEAIKLGFTLLNLYNKKNVLDKSYQAYFYEQAYLQELITYSLKITPNIFFRLEF</sequence>
<evidence type="ECO:0000256" key="5">
    <source>
        <dbReference type="ARBA" id="ARBA00023136"/>
    </source>
</evidence>
<evidence type="ECO:0000256" key="4">
    <source>
        <dbReference type="ARBA" id="ARBA00022692"/>
    </source>
</evidence>
<keyword evidence="5 7" id="KW-0472">Membrane</keyword>
<dbReference type="GO" id="GO:0009279">
    <property type="term" value="C:cell outer membrane"/>
    <property type="evidence" value="ECO:0007669"/>
    <property type="project" value="UniProtKB-SubCell"/>
</dbReference>
<dbReference type="SUPFAM" id="SSF56935">
    <property type="entry name" value="Porins"/>
    <property type="match status" value="1"/>
</dbReference>
<dbReference type="Gene3D" id="2.40.170.20">
    <property type="entry name" value="TonB-dependent receptor, beta-barrel domain"/>
    <property type="match status" value="1"/>
</dbReference>
<feature type="domain" description="TonB-dependent receptor plug" evidence="8">
    <location>
        <begin position="213"/>
        <end position="298"/>
    </location>
</feature>
<keyword evidence="2 7" id="KW-0813">Transport</keyword>
<keyword evidence="4 7" id="KW-0812">Transmembrane</keyword>